<sequence>MHRLTRDDIEQAARHVYQVMPATAQYCWPLLGERLGCTVWVKHENHTPTGAFKVRGGITFMHWLKREHPGIKGIVTATRGNHGQSLALAAGALGLRALIVVPVGNSVEKNKAMRGFGGEVVEYGRDFDEAREEAARLAQIHGLYLVPPFHTELVKGVATYALELFEAVPDLHTVYVPIGCGSGICAVIAARDALGLNTQVVGVVSTEADAAKLSFEAGAIRETASANTFADGLAVRKPIPDAFAIYGAAAERIVAVSEEQIAEAMRVYYTDTHNLAEGAGAAALAALMQERDAMEGKTVAVVLSGGNVDRSVYASVIGNL</sequence>
<accession>A0ABM7RT45</accession>
<proteinExistence type="predicted"/>
<evidence type="ECO:0000256" key="1">
    <source>
        <dbReference type="ARBA" id="ARBA00001933"/>
    </source>
</evidence>
<dbReference type="InterPro" id="IPR036052">
    <property type="entry name" value="TrpB-like_PALP_sf"/>
</dbReference>
<name>A0ABM7RT45_9PSED</name>
<dbReference type="Gene3D" id="3.40.50.1100">
    <property type="match status" value="2"/>
</dbReference>
<dbReference type="InterPro" id="IPR050147">
    <property type="entry name" value="Ser/Thr_Dehydratase"/>
</dbReference>
<evidence type="ECO:0000313" key="5">
    <source>
        <dbReference type="EMBL" id="BCX68884.1"/>
    </source>
</evidence>
<dbReference type="Pfam" id="PF00291">
    <property type="entry name" value="PALP"/>
    <property type="match status" value="1"/>
</dbReference>
<evidence type="ECO:0000256" key="2">
    <source>
        <dbReference type="ARBA" id="ARBA00022898"/>
    </source>
</evidence>
<dbReference type="NCBIfam" id="NF004771">
    <property type="entry name" value="PRK06110.1"/>
    <property type="match status" value="1"/>
</dbReference>
<dbReference type="PANTHER" id="PTHR48078">
    <property type="entry name" value="THREONINE DEHYDRATASE, MITOCHONDRIAL-RELATED"/>
    <property type="match status" value="1"/>
</dbReference>
<evidence type="ECO:0000256" key="3">
    <source>
        <dbReference type="ARBA" id="ARBA00023239"/>
    </source>
</evidence>
<evidence type="ECO:0000313" key="6">
    <source>
        <dbReference type="Proteomes" id="UP000218595"/>
    </source>
</evidence>
<dbReference type="EMBL" id="AP017423">
    <property type="protein sequence ID" value="BCX68884.1"/>
    <property type="molecule type" value="Genomic_DNA"/>
</dbReference>
<keyword evidence="6" id="KW-1185">Reference proteome</keyword>
<protein>
    <submittedName>
        <fullName evidence="5">Threonine dehydratase</fullName>
    </submittedName>
</protein>
<evidence type="ECO:0000259" key="4">
    <source>
        <dbReference type="Pfam" id="PF00291"/>
    </source>
</evidence>
<dbReference type="Proteomes" id="UP000218595">
    <property type="component" value="Chromosome"/>
</dbReference>
<organism evidence="5 6">
    <name type="scientific">Pseudomonas izuensis</name>
    <dbReference type="NCBI Taxonomy" id="2684212"/>
    <lineage>
        <taxon>Bacteria</taxon>
        <taxon>Pseudomonadati</taxon>
        <taxon>Pseudomonadota</taxon>
        <taxon>Gammaproteobacteria</taxon>
        <taxon>Pseudomonadales</taxon>
        <taxon>Pseudomonadaceae</taxon>
        <taxon>Pseudomonas</taxon>
    </lineage>
</organism>
<dbReference type="InterPro" id="IPR001926">
    <property type="entry name" value="TrpB-like_PALP"/>
</dbReference>
<dbReference type="RefSeq" id="WP_096510498.1">
    <property type="nucleotide sequence ID" value="NZ_AP017423.2"/>
</dbReference>
<dbReference type="SUPFAM" id="SSF53686">
    <property type="entry name" value="Tryptophan synthase beta subunit-like PLP-dependent enzymes"/>
    <property type="match status" value="1"/>
</dbReference>
<dbReference type="PANTHER" id="PTHR48078:SF7">
    <property type="entry name" value="BLL6502 PROTEIN"/>
    <property type="match status" value="1"/>
</dbReference>
<dbReference type="CDD" id="cd01562">
    <property type="entry name" value="Thr-dehyd"/>
    <property type="match status" value="1"/>
</dbReference>
<keyword evidence="3" id="KW-0456">Lyase</keyword>
<comment type="cofactor">
    <cofactor evidence="1">
        <name>pyridoxal 5'-phosphate</name>
        <dbReference type="ChEBI" id="CHEBI:597326"/>
    </cofactor>
</comment>
<gene>
    <name evidence="5" type="ORF">LAB08_R35260</name>
</gene>
<reference evidence="5 6" key="1">
    <citation type="submission" date="2016-04" db="EMBL/GenBank/DDBJ databases">
        <title>Complete genome sequence of Pseudomonas sp. LAB-08 isolated from TCE contaminated aquifer soil.</title>
        <authorList>
            <person name="Dohra H."/>
            <person name="Suzuki K."/>
            <person name="Fatma A."/>
            <person name="Inuzuka Y."/>
            <person name="Honjo M."/>
            <person name="Tashiro Y."/>
            <person name="Futamata H."/>
        </authorList>
    </citation>
    <scope>NUCLEOTIDE SEQUENCE [LARGE SCALE GENOMIC DNA]</scope>
    <source>
        <strain evidence="5 6">LAB-08</strain>
    </source>
</reference>
<feature type="domain" description="Tryptophan synthase beta chain-like PALP" evidence="4">
    <location>
        <begin position="29"/>
        <end position="305"/>
    </location>
</feature>
<keyword evidence="2" id="KW-0663">Pyridoxal phosphate</keyword>